<dbReference type="PROSITE" id="PS50977">
    <property type="entry name" value="HTH_TETR_2"/>
    <property type="match status" value="1"/>
</dbReference>
<protein>
    <submittedName>
        <fullName evidence="7">TetR/AcrR family transcriptional regulator</fullName>
    </submittedName>
</protein>
<dbReference type="PANTHER" id="PTHR30055">
    <property type="entry name" value="HTH-TYPE TRANSCRIPTIONAL REGULATOR RUTR"/>
    <property type="match status" value="1"/>
</dbReference>
<keyword evidence="4" id="KW-0804">Transcription</keyword>
<dbReference type="InterPro" id="IPR009057">
    <property type="entry name" value="Homeodomain-like_sf"/>
</dbReference>
<name>A0A838AD71_9PSEU</name>
<dbReference type="AlphaFoldDB" id="A0A838AD71"/>
<feature type="domain" description="HTH tetR-type" evidence="6">
    <location>
        <begin position="1"/>
        <end position="55"/>
    </location>
</feature>
<evidence type="ECO:0000256" key="1">
    <source>
        <dbReference type="ARBA" id="ARBA00022491"/>
    </source>
</evidence>
<dbReference type="Proteomes" id="UP000582974">
    <property type="component" value="Unassembled WGS sequence"/>
</dbReference>
<accession>A0A838AD71</accession>
<dbReference type="PANTHER" id="PTHR30055:SF175">
    <property type="entry name" value="HTH-TYPE TRANSCRIPTIONAL REPRESSOR KSTR2"/>
    <property type="match status" value="1"/>
</dbReference>
<dbReference type="InterPro" id="IPR036271">
    <property type="entry name" value="Tet_transcr_reg_TetR-rel_C_sf"/>
</dbReference>
<dbReference type="EMBL" id="JACCKD010000006">
    <property type="protein sequence ID" value="MBA0127222.1"/>
    <property type="molecule type" value="Genomic_DNA"/>
</dbReference>
<dbReference type="Gene3D" id="1.10.357.10">
    <property type="entry name" value="Tetracycline Repressor, domain 2"/>
    <property type="match status" value="1"/>
</dbReference>
<gene>
    <name evidence="7" type="ORF">H0B56_16850</name>
</gene>
<keyword evidence="3 5" id="KW-0238">DNA-binding</keyword>
<feature type="DNA-binding region" description="H-T-H motif" evidence="5">
    <location>
        <begin position="18"/>
        <end position="37"/>
    </location>
</feature>
<dbReference type="GO" id="GO:0003700">
    <property type="term" value="F:DNA-binding transcription factor activity"/>
    <property type="evidence" value="ECO:0007669"/>
    <property type="project" value="TreeGrafter"/>
</dbReference>
<dbReference type="InterPro" id="IPR050109">
    <property type="entry name" value="HTH-type_TetR-like_transc_reg"/>
</dbReference>
<dbReference type="Pfam" id="PF00440">
    <property type="entry name" value="TetR_N"/>
    <property type="match status" value="1"/>
</dbReference>
<evidence type="ECO:0000256" key="5">
    <source>
        <dbReference type="PROSITE-ProRule" id="PRU00335"/>
    </source>
</evidence>
<sequence length="216" mass="24640">MLDVFGRHVAERGFERANFGDIAAELGISKGTIVHHFGTKSVLLRELQERYMRRRLAEAETLLDNTAGADEQLAALIYAFVNYQVVDRTSTVAFQREVVQLLDDETLATVRRQRADYRRLVRDVIRDGIDTGLFRRCDEDIVSLYIFGSVHWMWTWFDPDGHAPVDHIASEYVATTLRGLVIDDSRVERLSDPNGTIAELVRHTLEAANDNHAVQR</sequence>
<organism evidence="7 8">
    <name type="scientific">Haloechinothrix aidingensis</name>
    <dbReference type="NCBI Taxonomy" id="2752311"/>
    <lineage>
        <taxon>Bacteria</taxon>
        <taxon>Bacillati</taxon>
        <taxon>Actinomycetota</taxon>
        <taxon>Actinomycetes</taxon>
        <taxon>Pseudonocardiales</taxon>
        <taxon>Pseudonocardiaceae</taxon>
        <taxon>Haloechinothrix</taxon>
    </lineage>
</organism>
<dbReference type="PRINTS" id="PR00455">
    <property type="entry name" value="HTHTETR"/>
</dbReference>
<keyword evidence="2" id="KW-0805">Transcription regulation</keyword>
<proteinExistence type="predicted"/>
<dbReference type="Pfam" id="PF17932">
    <property type="entry name" value="TetR_C_24"/>
    <property type="match status" value="1"/>
</dbReference>
<keyword evidence="1" id="KW-0678">Repressor</keyword>
<evidence type="ECO:0000256" key="2">
    <source>
        <dbReference type="ARBA" id="ARBA00023015"/>
    </source>
</evidence>
<dbReference type="SUPFAM" id="SSF46689">
    <property type="entry name" value="Homeodomain-like"/>
    <property type="match status" value="1"/>
</dbReference>
<evidence type="ECO:0000256" key="4">
    <source>
        <dbReference type="ARBA" id="ARBA00023163"/>
    </source>
</evidence>
<dbReference type="SUPFAM" id="SSF48498">
    <property type="entry name" value="Tetracyclin repressor-like, C-terminal domain"/>
    <property type="match status" value="1"/>
</dbReference>
<dbReference type="Gene3D" id="1.10.10.60">
    <property type="entry name" value="Homeodomain-like"/>
    <property type="match status" value="1"/>
</dbReference>
<evidence type="ECO:0000259" key="6">
    <source>
        <dbReference type="PROSITE" id="PS50977"/>
    </source>
</evidence>
<evidence type="ECO:0000313" key="8">
    <source>
        <dbReference type="Proteomes" id="UP000582974"/>
    </source>
</evidence>
<evidence type="ECO:0000256" key="3">
    <source>
        <dbReference type="ARBA" id="ARBA00023125"/>
    </source>
</evidence>
<comment type="caution">
    <text evidence="7">The sequence shown here is derived from an EMBL/GenBank/DDBJ whole genome shotgun (WGS) entry which is preliminary data.</text>
</comment>
<keyword evidence="8" id="KW-1185">Reference proteome</keyword>
<dbReference type="InterPro" id="IPR001647">
    <property type="entry name" value="HTH_TetR"/>
</dbReference>
<dbReference type="GO" id="GO:0000976">
    <property type="term" value="F:transcription cis-regulatory region binding"/>
    <property type="evidence" value="ECO:0007669"/>
    <property type="project" value="TreeGrafter"/>
</dbReference>
<dbReference type="InterPro" id="IPR041490">
    <property type="entry name" value="KstR2_TetR_C"/>
</dbReference>
<evidence type="ECO:0000313" key="7">
    <source>
        <dbReference type="EMBL" id="MBA0127222.1"/>
    </source>
</evidence>
<reference evidence="7 8" key="1">
    <citation type="submission" date="2020-07" db="EMBL/GenBank/DDBJ databases">
        <title>Genome of Haloechinothrix sp.</title>
        <authorList>
            <person name="Tang S.-K."/>
            <person name="Yang L."/>
            <person name="Zhu W.-Y."/>
        </authorList>
    </citation>
    <scope>NUCLEOTIDE SEQUENCE [LARGE SCALE GENOMIC DNA]</scope>
    <source>
        <strain evidence="7 8">YIM 98757</strain>
    </source>
</reference>